<evidence type="ECO:0000259" key="2">
    <source>
        <dbReference type="SMART" id="SM00382"/>
    </source>
</evidence>
<dbReference type="PANTHER" id="PTHR46411">
    <property type="entry name" value="FAMILY ATPASE, PUTATIVE-RELATED"/>
    <property type="match status" value="1"/>
</dbReference>
<dbReference type="SMART" id="SM00382">
    <property type="entry name" value="AAA"/>
    <property type="match status" value="1"/>
</dbReference>
<proteinExistence type="predicted"/>
<dbReference type="VEuPathDB" id="FungiDB:PV10_05271"/>
<protein>
    <recommendedName>
        <fullName evidence="2">AAA+ ATPase domain-containing protein</fullName>
    </recommendedName>
</protein>
<organism evidence="3 4">
    <name type="scientific">Exophiala mesophila</name>
    <name type="common">Black yeast-like fungus</name>
    <dbReference type="NCBI Taxonomy" id="212818"/>
    <lineage>
        <taxon>Eukaryota</taxon>
        <taxon>Fungi</taxon>
        <taxon>Dikarya</taxon>
        <taxon>Ascomycota</taxon>
        <taxon>Pezizomycotina</taxon>
        <taxon>Eurotiomycetes</taxon>
        <taxon>Chaetothyriomycetidae</taxon>
        <taxon>Chaetothyriales</taxon>
        <taxon>Herpotrichiellaceae</taxon>
        <taxon>Exophiala</taxon>
    </lineage>
</organism>
<name>A0A438N0F4_EXOME</name>
<dbReference type="InterPro" id="IPR054289">
    <property type="entry name" value="DUF7025"/>
</dbReference>
<dbReference type="InterPro" id="IPR027417">
    <property type="entry name" value="P-loop_NTPase"/>
</dbReference>
<dbReference type="EMBL" id="NAJM01000031">
    <property type="protein sequence ID" value="RVX69195.1"/>
    <property type="molecule type" value="Genomic_DNA"/>
</dbReference>
<dbReference type="InterPro" id="IPR003593">
    <property type="entry name" value="AAA+_ATPase"/>
</dbReference>
<sequence>MSGSALAPDGIGDKENDLTETIRALESRVATLEALLKQSQSSADKDGVEKTNGAISTDKKEANISTASVDGKEPSSKSTEAKTSGDSIVPAEVEPQKKSRARTVFRKWDENSNEYTDIDAPPQSSPKASEEKEARAFTYRKIIDKDEPGTESYEIVIEDGALNNTIHEAARQVYPPRFYSAWHTVPWVISRPLKPLVHCYDKLEQGSVPNPDDDPATQGRKEDVRLLLEYVRNTKELVNYFKMRKESPKTIAFRYLWTLFPPGIEVVAKPFFNQPQIFRTDFMPDFNTDERQTWKIVIWCYDWTGIDWVKSDFKFTVPYYEREKEILELEFYPLAYYQDEKKTTPEQFRAAAVKAGENFKSFCEFQGAARMVEYDDFAIAVETSGSESLFTNENSNSGRDSRSEAIFRRQKIKDRVIVDAETWYQRPSALFLGDKAPHATYDPGVVFNDDRIPQTPDGEWAALCPPRFLGLALKQKQFAQFKVSAARSITEKIRDPYDKELQLRVDQKDILLGLIQQQEQRSKSDSADFVANKGRSLVILLHGPPGVGKTLTAETLSLATCKPLFVVSVAEIGLEAEGAEAKLEKVFSLAQKWDAILLVDEADVFLESRSQLTTPNRNALVSVLLRVLEYYAGTIILTTNRITSLDPAVLSRIHLAIRYDDLNIEQRKTVFANFLDKVGIAEEYRQELQRWFHNEAARKRINGREIRNLISSAQSLAKSKGVRGDLDADSLRKILLWTEEFQDELSQQVAEWKVANQAPRTRG</sequence>
<gene>
    <name evidence="3" type="ORF">B0A52_07171</name>
</gene>
<feature type="domain" description="AAA+ ATPase" evidence="2">
    <location>
        <begin position="535"/>
        <end position="661"/>
    </location>
</feature>
<dbReference type="OrthoDB" id="10042665at2759"/>
<dbReference type="PANTHER" id="PTHR46411:SF2">
    <property type="entry name" value="AAA+ ATPASE DOMAIN-CONTAINING PROTEIN"/>
    <property type="match status" value="1"/>
</dbReference>
<dbReference type="Pfam" id="PF22942">
    <property type="entry name" value="DUF7025"/>
    <property type="match status" value="1"/>
</dbReference>
<dbReference type="CDD" id="cd19481">
    <property type="entry name" value="RecA-like_protease"/>
    <property type="match status" value="1"/>
</dbReference>
<dbReference type="GO" id="GO:0016887">
    <property type="term" value="F:ATP hydrolysis activity"/>
    <property type="evidence" value="ECO:0007669"/>
    <property type="project" value="InterPro"/>
</dbReference>
<comment type="caution">
    <text evidence="3">The sequence shown here is derived from an EMBL/GenBank/DDBJ whole genome shotgun (WGS) entry which is preliminary data.</text>
</comment>
<feature type="region of interest" description="Disordered" evidence="1">
    <location>
        <begin position="38"/>
        <end position="132"/>
    </location>
</feature>
<dbReference type="AlphaFoldDB" id="A0A438N0F4"/>
<evidence type="ECO:0000313" key="4">
    <source>
        <dbReference type="Proteomes" id="UP000288859"/>
    </source>
</evidence>
<dbReference type="Gene3D" id="3.40.50.300">
    <property type="entry name" value="P-loop containing nucleotide triphosphate hydrolases"/>
    <property type="match status" value="1"/>
</dbReference>
<dbReference type="InterPro" id="IPR003959">
    <property type="entry name" value="ATPase_AAA_core"/>
</dbReference>
<accession>A0A438N0F4</accession>
<evidence type="ECO:0000313" key="3">
    <source>
        <dbReference type="EMBL" id="RVX69195.1"/>
    </source>
</evidence>
<feature type="compositionally biased region" description="Polar residues" evidence="1">
    <location>
        <begin position="76"/>
        <end position="86"/>
    </location>
</feature>
<dbReference type="Pfam" id="PF00004">
    <property type="entry name" value="AAA"/>
    <property type="match status" value="1"/>
</dbReference>
<dbReference type="Proteomes" id="UP000288859">
    <property type="component" value="Unassembled WGS sequence"/>
</dbReference>
<dbReference type="GO" id="GO:0005524">
    <property type="term" value="F:ATP binding"/>
    <property type="evidence" value="ECO:0007669"/>
    <property type="project" value="InterPro"/>
</dbReference>
<reference evidence="3 4" key="1">
    <citation type="submission" date="2017-03" db="EMBL/GenBank/DDBJ databases">
        <title>Genomes of endolithic fungi from Antarctica.</title>
        <authorList>
            <person name="Coleine C."/>
            <person name="Masonjones S."/>
            <person name="Stajich J.E."/>
        </authorList>
    </citation>
    <scope>NUCLEOTIDE SEQUENCE [LARGE SCALE GENOMIC DNA]</scope>
    <source>
        <strain evidence="3 4">CCFEE 6314</strain>
    </source>
</reference>
<evidence type="ECO:0000256" key="1">
    <source>
        <dbReference type="SAM" id="MobiDB-lite"/>
    </source>
</evidence>
<dbReference type="SUPFAM" id="SSF52540">
    <property type="entry name" value="P-loop containing nucleoside triphosphate hydrolases"/>
    <property type="match status" value="1"/>
</dbReference>